<reference evidence="2" key="1">
    <citation type="submission" date="2016-03" db="EMBL/GenBank/DDBJ databases">
        <title>Draft genome sequence of Rosellinia necatrix.</title>
        <authorList>
            <person name="Kanematsu S."/>
        </authorList>
    </citation>
    <scope>NUCLEOTIDE SEQUENCE [LARGE SCALE GENOMIC DNA]</scope>
    <source>
        <strain evidence="2">W97</strain>
    </source>
</reference>
<dbReference type="GO" id="GO:0016491">
    <property type="term" value="F:oxidoreductase activity"/>
    <property type="evidence" value="ECO:0007669"/>
    <property type="project" value="InterPro"/>
</dbReference>
<dbReference type="OMA" id="QRRFRII"/>
<dbReference type="OrthoDB" id="412788at2759"/>
<sequence length="303" mass="34904">MGVVGDTSVATYDERAEITFFKWNELYLKEKPFQYIMEVPEAIEDKRSTNILHERKAVSITDIRGSGSQWSLDDHGFAFVDLPLDFTDFSSEQAVDDEYIPQVRHFLLEKLDGADEVVIFDWRMRSSHYTPKAIDMSFKNTLLPPSMEAHVDQSPSRVVEMLRGPSLLKYLTREQITEFIHGRVRIVNLWRPINGTVEDYPFTLCDGSTVDPTDLVVHDAVRSNGDRIRETVALSYNEGQRWYYCSQQRTDEAWLVKCFDSRNDVRASCSPHTSFRPSKVADNARPRESIEIRAFVFTSPQSS</sequence>
<keyword evidence="3" id="KW-1185">Reference proteome</keyword>
<dbReference type="InterPro" id="IPR044053">
    <property type="entry name" value="AsaB-like"/>
</dbReference>
<protein>
    <submittedName>
        <fullName evidence="2">Uncharacterized protein</fullName>
    </submittedName>
</protein>
<evidence type="ECO:0000313" key="2">
    <source>
        <dbReference type="EMBL" id="GAP92894.1"/>
    </source>
</evidence>
<dbReference type="EMBL" id="DF977542">
    <property type="protein sequence ID" value="GAP92894.1"/>
    <property type="molecule type" value="Genomic_DNA"/>
</dbReference>
<dbReference type="NCBIfam" id="NF041278">
    <property type="entry name" value="CmcJ_NvfI_EfuI"/>
    <property type="match status" value="1"/>
</dbReference>
<evidence type="ECO:0000256" key="1">
    <source>
        <dbReference type="ARBA" id="ARBA00023604"/>
    </source>
</evidence>
<comment type="similarity">
    <text evidence="1">Belongs to the asaB hydroxylase/desaturase family.</text>
</comment>
<dbReference type="PANTHER" id="PTHR34598:SF3">
    <property type="entry name" value="OXIDOREDUCTASE AN1597"/>
    <property type="match status" value="1"/>
</dbReference>
<organism evidence="2">
    <name type="scientific">Rosellinia necatrix</name>
    <name type="common">White root-rot fungus</name>
    <dbReference type="NCBI Taxonomy" id="77044"/>
    <lineage>
        <taxon>Eukaryota</taxon>
        <taxon>Fungi</taxon>
        <taxon>Dikarya</taxon>
        <taxon>Ascomycota</taxon>
        <taxon>Pezizomycotina</taxon>
        <taxon>Sordariomycetes</taxon>
        <taxon>Xylariomycetidae</taxon>
        <taxon>Xylariales</taxon>
        <taxon>Xylariaceae</taxon>
        <taxon>Rosellinia</taxon>
    </lineage>
</organism>
<dbReference type="AlphaFoldDB" id="A0A1W2TW57"/>
<name>A0A1W2TW57_ROSNE</name>
<dbReference type="Proteomes" id="UP000054516">
    <property type="component" value="Unassembled WGS sequence"/>
</dbReference>
<evidence type="ECO:0000313" key="3">
    <source>
        <dbReference type="Proteomes" id="UP000054516"/>
    </source>
</evidence>
<dbReference type="PANTHER" id="PTHR34598">
    <property type="entry name" value="BLL6449 PROTEIN"/>
    <property type="match status" value="1"/>
</dbReference>
<accession>A0A1W2TW57</accession>
<gene>
    <name evidence="2" type="ORF">SAMD00023353_9700030</name>
</gene>
<proteinExistence type="inferred from homology"/>